<protein>
    <recommendedName>
        <fullName evidence="5">Small secreted domain DUF320</fullName>
    </recommendedName>
</protein>
<keyword evidence="4" id="KW-1185">Reference proteome</keyword>
<sequence>MNKKKAGLVSAGVLTALVAASPLAWAVGPSQQAPENCSFSANGGPAVEPPALPALPVPVNVVPQVSSEGDNVGHFGECSTFNNNNGEGNGLGNTLNGKELPAPSVPDLPLPGGVPSIPQLPVG</sequence>
<evidence type="ECO:0000256" key="1">
    <source>
        <dbReference type="SAM" id="MobiDB-lite"/>
    </source>
</evidence>
<feature type="region of interest" description="Disordered" evidence="1">
    <location>
        <begin position="79"/>
        <end position="123"/>
    </location>
</feature>
<comment type="caution">
    <text evidence="3">The sequence shown here is derived from an EMBL/GenBank/DDBJ whole genome shotgun (WGS) entry which is preliminary data.</text>
</comment>
<feature type="signal peptide" evidence="2">
    <location>
        <begin position="1"/>
        <end position="26"/>
    </location>
</feature>
<keyword evidence="2" id="KW-0732">Signal</keyword>
<evidence type="ECO:0000313" key="4">
    <source>
        <dbReference type="Proteomes" id="UP000295560"/>
    </source>
</evidence>
<feature type="chain" id="PRO_5038742977" description="Small secreted domain DUF320" evidence="2">
    <location>
        <begin position="27"/>
        <end position="123"/>
    </location>
</feature>
<proteinExistence type="predicted"/>
<gene>
    <name evidence="3" type="ORF">EV378_0507</name>
</gene>
<dbReference type="AlphaFoldDB" id="A0A4R1HQ59"/>
<name>A0A4R1HQ59_PSEEN</name>
<organism evidence="3 4">
    <name type="scientific">Pseudonocardia endophytica</name>
    <dbReference type="NCBI Taxonomy" id="401976"/>
    <lineage>
        <taxon>Bacteria</taxon>
        <taxon>Bacillati</taxon>
        <taxon>Actinomycetota</taxon>
        <taxon>Actinomycetes</taxon>
        <taxon>Pseudonocardiales</taxon>
        <taxon>Pseudonocardiaceae</taxon>
        <taxon>Pseudonocardia</taxon>
    </lineage>
</organism>
<accession>A0A4R1HQ59</accession>
<feature type="compositionally biased region" description="Low complexity" evidence="1">
    <location>
        <begin position="82"/>
        <end position="97"/>
    </location>
</feature>
<dbReference type="Proteomes" id="UP000295560">
    <property type="component" value="Unassembled WGS sequence"/>
</dbReference>
<evidence type="ECO:0000313" key="3">
    <source>
        <dbReference type="EMBL" id="TCK24717.1"/>
    </source>
</evidence>
<dbReference type="EMBL" id="SMFZ01000001">
    <property type="protein sequence ID" value="TCK24717.1"/>
    <property type="molecule type" value="Genomic_DNA"/>
</dbReference>
<evidence type="ECO:0000256" key="2">
    <source>
        <dbReference type="SAM" id="SignalP"/>
    </source>
</evidence>
<reference evidence="3 4" key="1">
    <citation type="submission" date="2019-03" db="EMBL/GenBank/DDBJ databases">
        <title>Sequencing the genomes of 1000 actinobacteria strains.</title>
        <authorList>
            <person name="Klenk H.-P."/>
        </authorList>
    </citation>
    <scope>NUCLEOTIDE SEQUENCE [LARGE SCALE GENOMIC DNA]</scope>
    <source>
        <strain evidence="3 4">DSM 44969</strain>
    </source>
</reference>
<evidence type="ECO:0008006" key="5">
    <source>
        <dbReference type="Google" id="ProtNLM"/>
    </source>
</evidence>